<evidence type="ECO:0000256" key="1">
    <source>
        <dbReference type="ARBA" id="ARBA00004429"/>
    </source>
</evidence>
<evidence type="ECO:0000256" key="4">
    <source>
        <dbReference type="ARBA" id="ARBA00021907"/>
    </source>
</evidence>
<evidence type="ECO:0000256" key="6">
    <source>
        <dbReference type="ARBA" id="ARBA00022519"/>
    </source>
</evidence>
<evidence type="ECO:0000256" key="13">
    <source>
        <dbReference type="SAM" id="Phobius"/>
    </source>
</evidence>
<evidence type="ECO:0000256" key="5">
    <source>
        <dbReference type="ARBA" id="ARBA00022475"/>
    </source>
</evidence>
<keyword evidence="7 12" id="KW-0132">Cell division</keyword>
<evidence type="ECO:0000256" key="7">
    <source>
        <dbReference type="ARBA" id="ARBA00022618"/>
    </source>
</evidence>
<dbReference type="PANTHER" id="PTHR47755:SF1">
    <property type="entry name" value="CELL DIVISION PROTEIN FTSX"/>
    <property type="match status" value="1"/>
</dbReference>
<feature type="transmembrane region" description="Helical" evidence="13">
    <location>
        <begin position="31"/>
        <end position="51"/>
    </location>
</feature>
<reference evidence="16 17" key="1">
    <citation type="submission" date="2018-06" db="EMBL/GenBank/DDBJ databases">
        <authorList>
            <consortium name="Pathogen Informatics"/>
            <person name="Doyle S."/>
        </authorList>
    </citation>
    <scope>NUCLEOTIDE SEQUENCE [LARGE SCALE GENOMIC DNA]</scope>
    <source>
        <strain evidence="16 17">NCTC12872</strain>
    </source>
</reference>
<dbReference type="OrthoDB" id="9813411at2"/>
<evidence type="ECO:0000256" key="10">
    <source>
        <dbReference type="ARBA" id="ARBA00023136"/>
    </source>
</evidence>
<dbReference type="InterPro" id="IPR003838">
    <property type="entry name" value="ABC3_permease_C"/>
</dbReference>
<dbReference type="PANTHER" id="PTHR47755">
    <property type="entry name" value="CELL DIVISION PROTEIN FTSX"/>
    <property type="match status" value="1"/>
</dbReference>
<comment type="subunit">
    <text evidence="3">Forms a membrane-associated complex with FtsE.</text>
</comment>
<dbReference type="EMBL" id="UGTA01000001">
    <property type="protein sequence ID" value="SUB58406.1"/>
    <property type="molecule type" value="Genomic_DNA"/>
</dbReference>
<evidence type="ECO:0000256" key="11">
    <source>
        <dbReference type="ARBA" id="ARBA00023306"/>
    </source>
</evidence>
<evidence type="ECO:0000256" key="9">
    <source>
        <dbReference type="ARBA" id="ARBA00022989"/>
    </source>
</evidence>
<evidence type="ECO:0000256" key="12">
    <source>
        <dbReference type="PIRNR" id="PIRNR003097"/>
    </source>
</evidence>
<dbReference type="Pfam" id="PF18075">
    <property type="entry name" value="FtsX_ECD"/>
    <property type="match status" value="1"/>
</dbReference>
<dbReference type="InterPro" id="IPR047590">
    <property type="entry name" value="FtsX_proteobact-type"/>
</dbReference>
<name>A0A379C9N9_9PAST</name>
<dbReference type="InterPro" id="IPR040690">
    <property type="entry name" value="FtsX_ECD"/>
</dbReference>
<evidence type="ECO:0000256" key="8">
    <source>
        <dbReference type="ARBA" id="ARBA00022692"/>
    </source>
</evidence>
<accession>A0A379C9N9</accession>
<evidence type="ECO:0000256" key="3">
    <source>
        <dbReference type="ARBA" id="ARBA00011160"/>
    </source>
</evidence>
<keyword evidence="9 13" id="KW-1133">Transmembrane helix</keyword>
<dbReference type="PIRSF" id="PIRSF003097">
    <property type="entry name" value="FtsX"/>
    <property type="match status" value="1"/>
</dbReference>
<keyword evidence="10 12" id="KW-0472">Membrane</keyword>
<keyword evidence="5 12" id="KW-1003">Cell membrane</keyword>
<comment type="similarity">
    <text evidence="2 12">Belongs to the ABC-4 integral membrane protein family. FtsX subfamily.</text>
</comment>
<evidence type="ECO:0000313" key="17">
    <source>
        <dbReference type="Proteomes" id="UP000255417"/>
    </source>
</evidence>
<dbReference type="GO" id="GO:0032153">
    <property type="term" value="C:cell division site"/>
    <property type="evidence" value="ECO:0007669"/>
    <property type="project" value="TreeGrafter"/>
</dbReference>
<gene>
    <name evidence="16" type="primary">ftsX</name>
    <name evidence="16" type="ORF">NCTC12872_00368</name>
</gene>
<feature type="transmembrane region" description="Helical" evidence="13">
    <location>
        <begin position="235"/>
        <end position="256"/>
    </location>
</feature>
<organism evidence="16 17">
    <name type="scientific">Phocoenobacter uteri</name>
    <dbReference type="NCBI Taxonomy" id="146806"/>
    <lineage>
        <taxon>Bacteria</taxon>
        <taxon>Pseudomonadati</taxon>
        <taxon>Pseudomonadota</taxon>
        <taxon>Gammaproteobacteria</taxon>
        <taxon>Pasteurellales</taxon>
        <taxon>Pasteurellaceae</taxon>
        <taxon>Phocoenobacter</taxon>
    </lineage>
</organism>
<dbReference type="NCBIfam" id="TIGR00439">
    <property type="entry name" value="FtsX_Gneg"/>
    <property type="match status" value="1"/>
</dbReference>
<feature type="transmembrane region" description="Helical" evidence="13">
    <location>
        <begin position="276"/>
        <end position="299"/>
    </location>
</feature>
<feature type="domain" description="FtsX extracellular" evidence="15">
    <location>
        <begin position="66"/>
        <end position="162"/>
    </location>
</feature>
<keyword evidence="8 13" id="KW-0812">Transmembrane</keyword>
<dbReference type="GO" id="GO:0005886">
    <property type="term" value="C:plasma membrane"/>
    <property type="evidence" value="ECO:0007669"/>
    <property type="project" value="UniProtKB-SubCell"/>
</dbReference>
<evidence type="ECO:0000259" key="14">
    <source>
        <dbReference type="Pfam" id="PF02687"/>
    </source>
</evidence>
<keyword evidence="11 12" id="KW-0131">Cell cycle</keyword>
<feature type="transmembrane region" description="Helical" evidence="13">
    <location>
        <begin position="178"/>
        <end position="198"/>
    </location>
</feature>
<dbReference type="InterPro" id="IPR004513">
    <property type="entry name" value="FtsX"/>
</dbReference>
<dbReference type="GO" id="GO:0051301">
    <property type="term" value="P:cell division"/>
    <property type="evidence" value="ECO:0007669"/>
    <property type="project" value="UniProtKB-KW"/>
</dbReference>
<evidence type="ECO:0000256" key="2">
    <source>
        <dbReference type="ARBA" id="ARBA00007379"/>
    </source>
</evidence>
<dbReference type="Pfam" id="PF02687">
    <property type="entry name" value="FtsX"/>
    <property type="match status" value="1"/>
</dbReference>
<dbReference type="AlphaFoldDB" id="A0A379C9N9"/>
<comment type="function">
    <text evidence="12">Part of the ABC transporter FtsEX involved in cellular division.</text>
</comment>
<keyword evidence="17" id="KW-1185">Reference proteome</keyword>
<evidence type="ECO:0000259" key="15">
    <source>
        <dbReference type="Pfam" id="PF18075"/>
    </source>
</evidence>
<sequence>MSSSINTFSVQTRYILRTVWQDFARRKLSTLLTILVISVSLTIPMVGYLLWKNTHHAATEFYPEQELTIYLHRNLSSHDVEYLVNRIRQFEPDKIEKVDFISREQSLADFKTWSGFGEALAILDDNPLPAIVTVKPKSEFAKNSMMIVFRDQLQKMKGVQEVRLDNAWLEKLTALTWLMKQAAIVCGILMSISVFLVIGNSVRTDVSNNKETIKVMQLVGATEYFIARRFIHTGIFYGLFGSLLAIVFSSLIIGYFTSIVRYVTELFVVKFELNSFHFSEVTFITIFCVFIGWLSALLATNKYIRQLGS</sequence>
<keyword evidence="6 12" id="KW-0997">Cell inner membrane</keyword>
<evidence type="ECO:0000313" key="16">
    <source>
        <dbReference type="EMBL" id="SUB58406.1"/>
    </source>
</evidence>
<proteinExistence type="inferred from homology"/>
<dbReference type="RefSeq" id="WP_115314935.1">
    <property type="nucleotide sequence ID" value="NZ_LWIF01000001.1"/>
</dbReference>
<dbReference type="Proteomes" id="UP000255417">
    <property type="component" value="Unassembled WGS sequence"/>
</dbReference>
<feature type="domain" description="ABC3 transporter permease C-terminal" evidence="14">
    <location>
        <begin position="186"/>
        <end position="305"/>
    </location>
</feature>
<protein>
    <recommendedName>
        <fullName evidence="4 12">Cell division protein FtsX</fullName>
    </recommendedName>
</protein>
<comment type="subcellular location">
    <subcellularLocation>
        <location evidence="1">Cell inner membrane</location>
        <topology evidence="1">Multi-pass membrane protein</topology>
    </subcellularLocation>
</comment>
<dbReference type="Gene3D" id="3.30.70.3040">
    <property type="match status" value="1"/>
</dbReference>